<accession>A0A926Q432</accession>
<evidence type="ECO:0000313" key="2">
    <source>
        <dbReference type="Proteomes" id="UP000653730"/>
    </source>
</evidence>
<protein>
    <submittedName>
        <fullName evidence="1">DUF2778 domain-containing protein</fullName>
    </submittedName>
</protein>
<reference evidence="1 2" key="1">
    <citation type="submission" date="2020-09" db="EMBL/GenBank/DDBJ databases">
        <title>Sinomicrobium weinanense sp. nov., a halophilic bacteria isolated from saline-alkali soil.</title>
        <authorList>
            <person name="Wu P."/>
            <person name="Ren H."/>
            <person name="Mei Y."/>
            <person name="Liang Y."/>
            <person name="Chen Z."/>
        </authorList>
    </citation>
    <scope>NUCLEOTIDE SEQUENCE [LARGE SCALE GENOMIC DNA]</scope>
    <source>
        <strain evidence="1 2">FJxs</strain>
    </source>
</reference>
<sequence length="278" mass="31237">MDINVGSINEVLNKIDDLVRIGANLEEVNMVLRQNPGNSPGSLLEREEQYYLNEYGKRSFIVPVSAGGLLIAPIGMEGKSRYQGRTEPQGVVVVFNRSTGRLALIDLDHYKEGLPGIKVSASDYKTGGIRDSNGHLTHNQILVVQHVFTGGQADHGIVTRNPDKPMQRPIPDGRYDILDNDADTRHSGWFRLDSKDGDPYNDRDETTARDGFRWHMGTESWGCVTHDVSVGDRQEEWDVIMEILNTTSTTTVPERRGKQGWNPFSRLTRYGVMIIKKE</sequence>
<keyword evidence="2" id="KW-1185">Reference proteome</keyword>
<comment type="caution">
    <text evidence="1">The sequence shown here is derived from an EMBL/GenBank/DDBJ whole genome shotgun (WGS) entry which is preliminary data.</text>
</comment>
<evidence type="ECO:0000313" key="1">
    <source>
        <dbReference type="EMBL" id="MBC9798188.1"/>
    </source>
</evidence>
<dbReference type="RefSeq" id="WP_187967312.1">
    <property type="nucleotide sequence ID" value="NZ_JACVDC010000094.1"/>
</dbReference>
<dbReference type="Proteomes" id="UP000653730">
    <property type="component" value="Unassembled WGS sequence"/>
</dbReference>
<proteinExistence type="predicted"/>
<dbReference type="EMBL" id="JACVDC010000094">
    <property type="protein sequence ID" value="MBC9798188.1"/>
    <property type="molecule type" value="Genomic_DNA"/>
</dbReference>
<organism evidence="1 2">
    <name type="scientific">Sinomicrobium weinanense</name>
    <dbReference type="NCBI Taxonomy" id="2842200"/>
    <lineage>
        <taxon>Bacteria</taxon>
        <taxon>Pseudomonadati</taxon>
        <taxon>Bacteroidota</taxon>
        <taxon>Flavobacteriia</taxon>
        <taxon>Flavobacteriales</taxon>
        <taxon>Flavobacteriaceae</taxon>
        <taxon>Sinomicrobium</taxon>
    </lineage>
</organism>
<name>A0A926Q432_9FLAO</name>
<dbReference type="AlphaFoldDB" id="A0A926Q432"/>
<gene>
    <name evidence="1" type="ORF">IBL28_19620</name>
</gene>